<gene>
    <name evidence="2" type="ORF">CEE69_03315</name>
</gene>
<keyword evidence="1" id="KW-0812">Transmembrane</keyword>
<dbReference type="OrthoDB" id="274202at2"/>
<keyword evidence="1" id="KW-1133">Transmembrane helix</keyword>
<evidence type="ECO:0000256" key="1">
    <source>
        <dbReference type="SAM" id="Phobius"/>
    </source>
</evidence>
<dbReference type="AlphaFoldDB" id="A0A2G1WBM4"/>
<protein>
    <submittedName>
        <fullName evidence="2">Uncharacterized protein</fullName>
    </submittedName>
</protein>
<evidence type="ECO:0000313" key="3">
    <source>
        <dbReference type="Proteomes" id="UP000225740"/>
    </source>
</evidence>
<name>A0A2G1WBM4_9BACT</name>
<feature type="transmembrane region" description="Helical" evidence="1">
    <location>
        <begin position="70"/>
        <end position="93"/>
    </location>
</feature>
<reference evidence="2 3" key="1">
    <citation type="submission" date="2017-06" db="EMBL/GenBank/DDBJ databases">
        <title>Description of Rhodopirellula bahusiensis sp. nov.</title>
        <authorList>
            <person name="Kizina J."/>
            <person name="Harder J."/>
        </authorList>
    </citation>
    <scope>NUCLEOTIDE SEQUENCE [LARGE SCALE GENOMIC DNA]</scope>
    <source>
        <strain evidence="2 3">SWK21</strain>
    </source>
</reference>
<accession>A0A2G1WBM4</accession>
<proteinExistence type="predicted"/>
<dbReference type="Proteomes" id="UP000225740">
    <property type="component" value="Unassembled WGS sequence"/>
</dbReference>
<feature type="transmembrane region" description="Helical" evidence="1">
    <location>
        <begin position="264"/>
        <end position="283"/>
    </location>
</feature>
<organism evidence="2 3">
    <name type="scientific">Rhodopirellula bahusiensis</name>
    <dbReference type="NCBI Taxonomy" id="2014065"/>
    <lineage>
        <taxon>Bacteria</taxon>
        <taxon>Pseudomonadati</taxon>
        <taxon>Planctomycetota</taxon>
        <taxon>Planctomycetia</taxon>
        <taxon>Pirellulales</taxon>
        <taxon>Pirellulaceae</taxon>
        <taxon>Rhodopirellula</taxon>
    </lineage>
</organism>
<keyword evidence="1" id="KW-0472">Membrane</keyword>
<dbReference type="EMBL" id="NIZW01000002">
    <property type="protein sequence ID" value="PHQ36435.1"/>
    <property type="molecule type" value="Genomic_DNA"/>
</dbReference>
<comment type="caution">
    <text evidence="2">The sequence shown here is derived from an EMBL/GenBank/DDBJ whole genome shotgun (WGS) entry which is preliminary data.</text>
</comment>
<keyword evidence="3" id="KW-1185">Reference proteome</keyword>
<feature type="transmembrane region" description="Helical" evidence="1">
    <location>
        <begin position="105"/>
        <end position="126"/>
    </location>
</feature>
<sequence length="397" mass="44718">MTDGGSDVEQTSSSKLHRALVNPYATSMRLDGTDPNPATNSDQVGIYLAFDGEITSDDIRRLIPQRGLGFLLAVLMWGFLIPAFVIGGTVVSINAVRNGFDSETFTKLVCCFGVASGFALATQYVSPGRRMRRALKQRPDLVGRAVGRFVANGLLFNDGERTHYLNADYCRRAELNRHGVKVPLLEGGPYVQLYLAKRLFDRFESSVWKQLESVWREHDASQLDLDAVMESNCKQLGVRPDSAVTFDGQVTLQMPVDHGAVRGIMYRNGGLVVTYGVGMSVAWHFGFTVLAVGSLLLMLGTLRYFYNSWRWMAVPSQEFSWRQRGWISEDEVVSVNETNGIRLFRSEYLRTEWIDEKLVWHLGNNRAMYFSREHFESDGDWNWICETSSLESASASE</sequence>
<evidence type="ECO:0000313" key="2">
    <source>
        <dbReference type="EMBL" id="PHQ36435.1"/>
    </source>
</evidence>